<reference evidence="1 2" key="1">
    <citation type="submission" date="2018-01" db="EMBL/GenBank/DDBJ databases">
        <title>Lactibacter flavus gen. nov., sp. nov., a novel bacterium of the family Propionibacteriaceae isolated from raw milk and dairy products.</title>
        <authorList>
            <person name="Wenning M."/>
            <person name="Breitenwieser F."/>
            <person name="Huptas C."/>
            <person name="von Neubeck M."/>
            <person name="Busse H.-J."/>
            <person name="Scherer S."/>
        </authorList>
    </citation>
    <scope>NUCLEOTIDE SEQUENCE [LARGE SCALE GENOMIC DNA]</scope>
    <source>
        <strain evidence="1 2">VG341</strain>
    </source>
</reference>
<sequence length="200" mass="21274">MNDSRKPRRPAFRDPAALEALGERHDPIAELHAAHETAAVLLRMGRAAQDPAATQRLVALVDDVGLVTLADLWATRPAQSLPGALYRLYVLREGVRHNPAGVAREYEAGIRFTEPHHAIAGADPVGPDEVVRVADEILRGAFQGDFAVALERAAAFAHVVAAGRADITAGMRAVIGASRLQSFAADLSAAAALWRAGDLR</sequence>
<dbReference type="AlphaFoldDB" id="A0A4Q2EEY9"/>
<dbReference type="Proteomes" id="UP000290624">
    <property type="component" value="Unassembled WGS sequence"/>
</dbReference>
<name>A0A4Q2EEY9_9ACTN</name>
<gene>
    <name evidence="1" type="ORF">C1706_13285</name>
</gene>
<dbReference type="OrthoDB" id="5188280at2"/>
<keyword evidence="2" id="KW-1185">Reference proteome</keyword>
<evidence type="ECO:0000313" key="2">
    <source>
        <dbReference type="Proteomes" id="UP000290624"/>
    </source>
</evidence>
<protein>
    <submittedName>
        <fullName evidence="1">Uncharacterized protein</fullName>
    </submittedName>
</protein>
<comment type="caution">
    <text evidence="1">The sequence shown here is derived from an EMBL/GenBank/DDBJ whole genome shotgun (WGS) entry which is preliminary data.</text>
</comment>
<organism evidence="1 2">
    <name type="scientific">Propioniciclava flava</name>
    <dbReference type="NCBI Taxonomy" id="2072026"/>
    <lineage>
        <taxon>Bacteria</taxon>
        <taxon>Bacillati</taxon>
        <taxon>Actinomycetota</taxon>
        <taxon>Actinomycetes</taxon>
        <taxon>Propionibacteriales</taxon>
        <taxon>Propionibacteriaceae</taxon>
        <taxon>Propioniciclava</taxon>
    </lineage>
</organism>
<evidence type="ECO:0000313" key="1">
    <source>
        <dbReference type="EMBL" id="RXW31156.1"/>
    </source>
</evidence>
<dbReference type="RefSeq" id="WP_129459718.1">
    <property type="nucleotide sequence ID" value="NZ_PPCV01000012.1"/>
</dbReference>
<dbReference type="EMBL" id="PPCV01000012">
    <property type="protein sequence ID" value="RXW31156.1"/>
    <property type="molecule type" value="Genomic_DNA"/>
</dbReference>
<accession>A0A4Q2EEY9</accession>
<proteinExistence type="predicted"/>